<reference evidence="1 2" key="1">
    <citation type="submission" date="2016-07" db="EMBL/GenBank/DDBJ databases">
        <title>Pervasive Adenine N6-methylation of Active Genes in Fungi.</title>
        <authorList>
            <consortium name="DOE Joint Genome Institute"/>
            <person name="Mondo S.J."/>
            <person name="Dannebaum R.O."/>
            <person name="Kuo R.C."/>
            <person name="Labutti K."/>
            <person name="Haridas S."/>
            <person name="Kuo A."/>
            <person name="Salamov A."/>
            <person name="Ahrendt S.R."/>
            <person name="Lipzen A."/>
            <person name="Sullivan W."/>
            <person name="Andreopoulos W.B."/>
            <person name="Clum A."/>
            <person name="Lindquist E."/>
            <person name="Daum C."/>
            <person name="Ramamoorthy G.K."/>
            <person name="Gryganskyi A."/>
            <person name="Culley D."/>
            <person name="Magnuson J.K."/>
            <person name="James T.Y."/>
            <person name="O'Malley M.A."/>
            <person name="Stajich J.E."/>
            <person name="Spatafora J.W."/>
            <person name="Visel A."/>
            <person name="Grigoriev I.V."/>
        </authorList>
    </citation>
    <scope>NUCLEOTIDE SEQUENCE [LARGE SCALE GENOMIC DNA]</scope>
    <source>
        <strain evidence="1 2">NRRL 3301</strain>
    </source>
</reference>
<name>A0A1X2G274_9FUNG</name>
<sequence length="136" mass="16085">MNNNRNRRNPERCRGCRFPCQQVLVHSPYLAGNRLSLAHWWRLLLSVVPPIAGLVHIQQHGDSLRLHFVTPQSAHFFFTHPSRWTSFLTTNMGRRMTISPARIRGHPVQYHRQPHHHGICHLARNRPNHATRRRRH</sequence>
<dbReference type="AlphaFoldDB" id="A0A1X2G274"/>
<comment type="caution">
    <text evidence="1">The sequence shown here is derived from an EMBL/GenBank/DDBJ whole genome shotgun (WGS) entry which is preliminary data.</text>
</comment>
<dbReference type="EMBL" id="MCGT01000066">
    <property type="protein sequence ID" value="ORX42513.1"/>
    <property type="molecule type" value="Genomic_DNA"/>
</dbReference>
<proteinExistence type="predicted"/>
<protein>
    <submittedName>
        <fullName evidence="1">Uncharacterized protein</fullName>
    </submittedName>
</protein>
<keyword evidence="2" id="KW-1185">Reference proteome</keyword>
<gene>
    <name evidence="1" type="ORF">DM01DRAFT_1400817</name>
</gene>
<organism evidence="1 2">
    <name type="scientific">Hesseltinella vesiculosa</name>
    <dbReference type="NCBI Taxonomy" id="101127"/>
    <lineage>
        <taxon>Eukaryota</taxon>
        <taxon>Fungi</taxon>
        <taxon>Fungi incertae sedis</taxon>
        <taxon>Mucoromycota</taxon>
        <taxon>Mucoromycotina</taxon>
        <taxon>Mucoromycetes</taxon>
        <taxon>Mucorales</taxon>
        <taxon>Cunninghamellaceae</taxon>
        <taxon>Hesseltinella</taxon>
    </lineage>
</organism>
<evidence type="ECO:0000313" key="2">
    <source>
        <dbReference type="Proteomes" id="UP000242146"/>
    </source>
</evidence>
<accession>A0A1X2G274</accession>
<evidence type="ECO:0000313" key="1">
    <source>
        <dbReference type="EMBL" id="ORX42513.1"/>
    </source>
</evidence>
<dbReference type="Proteomes" id="UP000242146">
    <property type="component" value="Unassembled WGS sequence"/>
</dbReference>